<dbReference type="PANTHER" id="PTHR10605">
    <property type="entry name" value="HEPARAN SULFATE SULFOTRANSFERASE"/>
    <property type="match status" value="1"/>
</dbReference>
<dbReference type="RefSeq" id="WP_132696212.1">
    <property type="nucleotide sequence ID" value="NZ_SLVM01000024.1"/>
</dbReference>
<dbReference type="SUPFAM" id="SSF52540">
    <property type="entry name" value="P-loop containing nucleoside triphosphate hydrolases"/>
    <property type="match status" value="1"/>
</dbReference>
<gene>
    <name evidence="4" type="ORF">EV216_12421</name>
</gene>
<dbReference type="OrthoDB" id="981508at2"/>
<keyword evidence="2" id="KW-0325">Glycoprotein</keyword>
<feature type="domain" description="Sulfotransferase" evidence="3">
    <location>
        <begin position="4"/>
        <end position="208"/>
    </location>
</feature>
<dbReference type="GO" id="GO:0008146">
    <property type="term" value="F:sulfotransferase activity"/>
    <property type="evidence" value="ECO:0007669"/>
    <property type="project" value="InterPro"/>
</dbReference>
<protein>
    <submittedName>
        <fullName evidence="4">Sulfotransferase domain-containing protein</fullName>
    </submittedName>
</protein>
<dbReference type="AlphaFoldDB" id="A0A4R1YMN3"/>
<dbReference type="Proteomes" id="UP000295277">
    <property type="component" value="Unassembled WGS sequence"/>
</dbReference>
<evidence type="ECO:0000256" key="2">
    <source>
        <dbReference type="ARBA" id="ARBA00023180"/>
    </source>
</evidence>
<evidence type="ECO:0000259" key="3">
    <source>
        <dbReference type="Pfam" id="PF00685"/>
    </source>
</evidence>
<proteinExistence type="predicted"/>
<dbReference type="EMBL" id="SLVM01000024">
    <property type="protein sequence ID" value="TCM78974.1"/>
    <property type="molecule type" value="Genomic_DNA"/>
</dbReference>
<organism evidence="4 5">
    <name type="scientific">Rhodovulum steppense</name>
    <dbReference type="NCBI Taxonomy" id="540251"/>
    <lineage>
        <taxon>Bacteria</taxon>
        <taxon>Pseudomonadati</taxon>
        <taxon>Pseudomonadota</taxon>
        <taxon>Alphaproteobacteria</taxon>
        <taxon>Rhodobacterales</taxon>
        <taxon>Paracoccaceae</taxon>
        <taxon>Rhodovulum</taxon>
    </lineage>
</organism>
<evidence type="ECO:0000313" key="4">
    <source>
        <dbReference type="EMBL" id="TCM78974.1"/>
    </source>
</evidence>
<evidence type="ECO:0000313" key="5">
    <source>
        <dbReference type="Proteomes" id="UP000295277"/>
    </source>
</evidence>
<comment type="caution">
    <text evidence="4">The sequence shown here is derived from an EMBL/GenBank/DDBJ whole genome shotgun (WGS) entry which is preliminary data.</text>
</comment>
<dbReference type="Pfam" id="PF00685">
    <property type="entry name" value="Sulfotransfer_1"/>
    <property type="match status" value="1"/>
</dbReference>
<dbReference type="Gene3D" id="3.40.50.300">
    <property type="entry name" value="P-loop containing nucleotide triphosphate hydrolases"/>
    <property type="match status" value="1"/>
</dbReference>
<dbReference type="InterPro" id="IPR027417">
    <property type="entry name" value="P-loop_NTPase"/>
</dbReference>
<dbReference type="InterPro" id="IPR037359">
    <property type="entry name" value="NST/OST"/>
</dbReference>
<sequence length="282" mass="31739">MALPDFLIIGAMKCATSTLQRQLALQDGVFMTTPKEPNYFSDDGVFARGQGWYEGLFAAAGPDDIKGEASTHYTKLPTHPATLARMQALLSHPPRLIYMIRNPLARAVSHYIHEWSQGVMSADPAEAFRAHPELVDYGRYGMQIAPYVRAYGADRVLLTSLEQLKADPDAEFSRIARFLGLSGRAAWVHDLPAQNISAERMRRLPMQGLLIDNPVARALRRTLVPKAVRRWVREARTMKARPEIPADIQDRMKARFLEDRTQLAELFPGHPALDLCYPFARS</sequence>
<reference evidence="4 5" key="1">
    <citation type="submission" date="2019-03" db="EMBL/GenBank/DDBJ databases">
        <title>Genomic Encyclopedia of Type Strains, Phase IV (KMG-IV): sequencing the most valuable type-strain genomes for metagenomic binning, comparative biology and taxonomic classification.</title>
        <authorList>
            <person name="Goeker M."/>
        </authorList>
    </citation>
    <scope>NUCLEOTIDE SEQUENCE [LARGE SCALE GENOMIC DNA]</scope>
    <source>
        <strain evidence="4 5">DSM 21153</strain>
    </source>
</reference>
<dbReference type="PANTHER" id="PTHR10605:SF56">
    <property type="entry name" value="BIFUNCTIONAL HEPARAN SULFATE N-DEACETYLASE_N-SULFOTRANSFERASE"/>
    <property type="match status" value="1"/>
</dbReference>
<dbReference type="InterPro" id="IPR000863">
    <property type="entry name" value="Sulfotransferase_dom"/>
</dbReference>
<keyword evidence="1 4" id="KW-0808">Transferase</keyword>
<name>A0A4R1YMN3_9RHOB</name>
<accession>A0A4R1YMN3</accession>
<evidence type="ECO:0000256" key="1">
    <source>
        <dbReference type="ARBA" id="ARBA00022679"/>
    </source>
</evidence>
<keyword evidence="5" id="KW-1185">Reference proteome</keyword>